<reference evidence="10" key="1">
    <citation type="submission" date="2021-06" db="EMBL/GenBank/DDBJ databases">
        <authorList>
            <consortium name="Wellcome Sanger Institute Data Sharing"/>
        </authorList>
    </citation>
    <scope>NUCLEOTIDE SEQUENCE [LARGE SCALE GENOMIC DNA]</scope>
</reference>
<keyword evidence="5" id="KW-0010">Activator</keyword>
<dbReference type="GeneID" id="114645825"/>
<name>A0A8C4XAJ8_ERPCA</name>
<dbReference type="RefSeq" id="XP_028649521.1">
    <property type="nucleotide sequence ID" value="XM_028793688.2"/>
</dbReference>
<comment type="similarity">
    <text evidence="2">Belongs to the bZIP family. C/EBP subfamily.</text>
</comment>
<dbReference type="GO" id="GO:0030099">
    <property type="term" value="P:myeloid cell differentiation"/>
    <property type="evidence" value="ECO:0007669"/>
    <property type="project" value="TreeGrafter"/>
</dbReference>
<keyword evidence="3" id="KW-0805">Transcription regulation</keyword>
<dbReference type="OrthoDB" id="10032067at2759"/>
<dbReference type="GeneTree" id="ENSGT00940000161681"/>
<comment type="subcellular location">
    <subcellularLocation>
        <location evidence="1">Nucleus</location>
    </subcellularLocation>
</comment>
<dbReference type="SUPFAM" id="SSF57959">
    <property type="entry name" value="Leucine zipper domain"/>
    <property type="match status" value="1"/>
</dbReference>
<dbReference type="GO" id="GO:0006351">
    <property type="term" value="P:DNA-templated transcription"/>
    <property type="evidence" value="ECO:0007669"/>
    <property type="project" value="InterPro"/>
</dbReference>
<dbReference type="GO" id="GO:0005634">
    <property type="term" value="C:nucleus"/>
    <property type="evidence" value="ECO:0007669"/>
    <property type="project" value="UniProtKB-SubCell"/>
</dbReference>
<dbReference type="Pfam" id="PF07716">
    <property type="entry name" value="bZIP_2"/>
    <property type="match status" value="1"/>
</dbReference>
<feature type="domain" description="BZIP" evidence="9">
    <location>
        <begin position="246"/>
        <end position="309"/>
    </location>
</feature>
<evidence type="ECO:0000256" key="6">
    <source>
        <dbReference type="ARBA" id="ARBA00023163"/>
    </source>
</evidence>
<evidence type="ECO:0000256" key="2">
    <source>
        <dbReference type="ARBA" id="ARBA00006951"/>
    </source>
</evidence>
<keyword evidence="8" id="KW-0175">Coiled coil</keyword>
<dbReference type="InterPro" id="IPR004827">
    <property type="entry name" value="bZIP"/>
</dbReference>
<dbReference type="GO" id="GO:0000978">
    <property type="term" value="F:RNA polymerase II cis-regulatory region sequence-specific DNA binding"/>
    <property type="evidence" value="ECO:0007669"/>
    <property type="project" value="TreeGrafter"/>
</dbReference>
<evidence type="ECO:0000313" key="11">
    <source>
        <dbReference type="Proteomes" id="UP000694620"/>
    </source>
</evidence>
<keyword evidence="4" id="KW-0238">DNA-binding</keyword>
<dbReference type="SMART" id="SM00338">
    <property type="entry name" value="BRLZ"/>
    <property type="match status" value="1"/>
</dbReference>
<evidence type="ECO:0000313" key="10">
    <source>
        <dbReference type="Ensembl" id="ENSECRP00000016794.1"/>
    </source>
</evidence>
<dbReference type="Ensembl" id="ENSECRT00000017093.1">
    <property type="protein sequence ID" value="ENSECRP00000016794.1"/>
    <property type="gene ID" value="ENSECRG00000011152.1"/>
</dbReference>
<dbReference type="FunFam" id="1.20.5.170:FF:000028">
    <property type="entry name" value="CCAAT/enhancer-binding protein beta"/>
    <property type="match status" value="1"/>
</dbReference>
<evidence type="ECO:0000256" key="1">
    <source>
        <dbReference type="ARBA" id="ARBA00004123"/>
    </source>
</evidence>
<keyword evidence="11" id="KW-1185">Reference proteome</keyword>
<evidence type="ECO:0000256" key="8">
    <source>
        <dbReference type="SAM" id="Coils"/>
    </source>
</evidence>
<dbReference type="PANTHER" id="PTHR23334:SF27">
    <property type="entry name" value="CCAAT_ENHANCER-BINDING PROTEIN EPSILON"/>
    <property type="match status" value="1"/>
</dbReference>
<feature type="coiled-coil region" evidence="8">
    <location>
        <begin position="271"/>
        <end position="305"/>
    </location>
</feature>
<dbReference type="GO" id="GO:0000981">
    <property type="term" value="F:DNA-binding transcription factor activity, RNA polymerase II-specific"/>
    <property type="evidence" value="ECO:0007669"/>
    <property type="project" value="TreeGrafter"/>
</dbReference>
<dbReference type="PANTHER" id="PTHR23334">
    <property type="entry name" value="CCAAT/ENHANCER BINDING PROTEIN"/>
    <property type="match status" value="1"/>
</dbReference>
<evidence type="ECO:0000256" key="3">
    <source>
        <dbReference type="ARBA" id="ARBA00023015"/>
    </source>
</evidence>
<gene>
    <name evidence="10" type="primary">LOC114645825</name>
</gene>
<protein>
    <submittedName>
        <fullName evidence="10">CCAAT/enhancer-binding protein epsilon-like</fullName>
    </submittedName>
</protein>
<dbReference type="AlphaFoldDB" id="A0A8C4XAJ8"/>
<proteinExistence type="inferred from homology"/>
<organism evidence="10 11">
    <name type="scientific">Erpetoichthys calabaricus</name>
    <name type="common">Rope fish</name>
    <name type="synonym">Calamoichthys calabaricus</name>
    <dbReference type="NCBI Taxonomy" id="27687"/>
    <lineage>
        <taxon>Eukaryota</taxon>
        <taxon>Metazoa</taxon>
        <taxon>Chordata</taxon>
        <taxon>Craniata</taxon>
        <taxon>Vertebrata</taxon>
        <taxon>Euteleostomi</taxon>
        <taxon>Actinopterygii</taxon>
        <taxon>Polypteriformes</taxon>
        <taxon>Polypteridae</taxon>
        <taxon>Erpetoichthys</taxon>
    </lineage>
</organism>
<evidence type="ECO:0000256" key="4">
    <source>
        <dbReference type="ARBA" id="ARBA00023125"/>
    </source>
</evidence>
<evidence type="ECO:0000256" key="7">
    <source>
        <dbReference type="ARBA" id="ARBA00023242"/>
    </source>
</evidence>
<accession>A0A8C4XAJ8</accession>
<dbReference type="InterPro" id="IPR046347">
    <property type="entry name" value="bZIP_sf"/>
</dbReference>
<dbReference type="InterPro" id="IPR031106">
    <property type="entry name" value="C/EBP"/>
</dbReference>
<keyword evidence="7" id="KW-0539">Nucleus</keyword>
<sequence length="325" mass="35527">MSQSSGSYYDCDRRASSNYSAIIRGPAGVIPPDVNSLCETESSVDLSAYLETTSAPQNGQHSASAGEDLLTYPCLKNGFPYTSQSPLLGYGYSSVSASQQAKMSLYESATSSYEGHPPTLLTRAGVIVKEEPQRRDDGGRSPHSTAHIASRVPIGRYLQQQDLQNLQFQVGHCSQTAVSLGAALGQAGVNTMPTPASAQIRLVKASSVRDTSSAPSSSSLYPYSHPSLPLVHGSALKSKKVLKKDSLEYRLRRERNNIAVRKSRDKAKRRNLETQQRALEFMAENQQLRERVERLSQELETLRNVFRELPPEVKHGTPAASDDCP</sequence>
<dbReference type="PROSITE" id="PS50217">
    <property type="entry name" value="BZIP"/>
    <property type="match status" value="1"/>
</dbReference>
<reference evidence="10" key="3">
    <citation type="submission" date="2025-09" db="UniProtKB">
        <authorList>
            <consortium name="Ensembl"/>
        </authorList>
    </citation>
    <scope>IDENTIFICATION</scope>
</reference>
<dbReference type="Proteomes" id="UP000694620">
    <property type="component" value="Chromosome 2"/>
</dbReference>
<dbReference type="Gene3D" id="1.20.5.170">
    <property type="match status" value="1"/>
</dbReference>
<evidence type="ECO:0000259" key="9">
    <source>
        <dbReference type="PROSITE" id="PS50217"/>
    </source>
</evidence>
<evidence type="ECO:0000256" key="5">
    <source>
        <dbReference type="ARBA" id="ARBA00023159"/>
    </source>
</evidence>
<reference evidence="10" key="2">
    <citation type="submission" date="2025-08" db="UniProtKB">
        <authorList>
            <consortium name="Ensembl"/>
        </authorList>
    </citation>
    <scope>IDENTIFICATION</scope>
</reference>
<keyword evidence="6" id="KW-0804">Transcription</keyword>